<evidence type="ECO:0000313" key="3">
    <source>
        <dbReference type="EMBL" id="RST85558.1"/>
    </source>
</evidence>
<feature type="signal peptide" evidence="2">
    <location>
        <begin position="1"/>
        <end position="19"/>
    </location>
</feature>
<comment type="caution">
    <text evidence="3">The sequence shown here is derived from an EMBL/GenBank/DDBJ whole genome shotgun (WGS) entry which is preliminary data.</text>
</comment>
<dbReference type="RefSeq" id="WP_126700772.1">
    <property type="nucleotide sequence ID" value="NZ_RWKW01000054.1"/>
</dbReference>
<feature type="chain" id="PRO_5019249500" evidence="2">
    <location>
        <begin position="20"/>
        <end position="338"/>
    </location>
</feature>
<evidence type="ECO:0000256" key="1">
    <source>
        <dbReference type="ARBA" id="ARBA00022729"/>
    </source>
</evidence>
<proteinExistence type="predicted"/>
<protein>
    <submittedName>
        <fullName evidence="3">TRAP transporter substrate-binding protein</fullName>
    </submittedName>
</protein>
<reference evidence="3 4" key="1">
    <citation type="submission" date="2018-12" db="EMBL/GenBank/DDBJ databases">
        <title>Mesorhizobium carbonis sp. nov., isolated from coal mine water.</title>
        <authorList>
            <person name="Xin W."/>
            <person name="Xu Z."/>
            <person name="Xiang F."/>
            <person name="Zhang J."/>
            <person name="Xi L."/>
            <person name="Liu J."/>
        </authorList>
    </citation>
    <scope>NUCLEOTIDE SEQUENCE [LARGE SCALE GENOMIC DNA]</scope>
    <source>
        <strain evidence="3 4">B2.3</strain>
    </source>
</reference>
<dbReference type="Gene3D" id="3.40.190.170">
    <property type="entry name" value="Bacterial extracellular solute-binding protein, family 7"/>
    <property type="match status" value="1"/>
</dbReference>
<dbReference type="PANTHER" id="PTHR33376:SF15">
    <property type="entry name" value="BLL6794 PROTEIN"/>
    <property type="match status" value="1"/>
</dbReference>
<dbReference type="NCBIfam" id="NF037995">
    <property type="entry name" value="TRAP_S1"/>
    <property type="match status" value="1"/>
</dbReference>
<dbReference type="Pfam" id="PF03480">
    <property type="entry name" value="DctP"/>
    <property type="match status" value="1"/>
</dbReference>
<accession>A0A429YVS5</accession>
<gene>
    <name evidence="3" type="ORF">EJC49_15110</name>
</gene>
<dbReference type="EMBL" id="RWKW01000054">
    <property type="protein sequence ID" value="RST85558.1"/>
    <property type="molecule type" value="Genomic_DNA"/>
</dbReference>
<dbReference type="CDD" id="cd13665">
    <property type="entry name" value="PBP2_TRAP_Dctp3_4"/>
    <property type="match status" value="1"/>
</dbReference>
<dbReference type="InterPro" id="IPR038404">
    <property type="entry name" value="TRAP_DctP_sf"/>
</dbReference>
<evidence type="ECO:0000256" key="2">
    <source>
        <dbReference type="SAM" id="SignalP"/>
    </source>
</evidence>
<name>A0A429YVS5_9HYPH</name>
<organism evidence="3 4">
    <name type="scientific">Aquibium carbonis</name>
    <dbReference type="NCBI Taxonomy" id="2495581"/>
    <lineage>
        <taxon>Bacteria</taxon>
        <taxon>Pseudomonadati</taxon>
        <taxon>Pseudomonadota</taxon>
        <taxon>Alphaproteobacteria</taxon>
        <taxon>Hyphomicrobiales</taxon>
        <taxon>Phyllobacteriaceae</taxon>
        <taxon>Aquibium</taxon>
    </lineage>
</organism>
<dbReference type="GO" id="GO:0055085">
    <property type="term" value="P:transmembrane transport"/>
    <property type="evidence" value="ECO:0007669"/>
    <property type="project" value="InterPro"/>
</dbReference>
<sequence length="338" mass="37390">MNRKTVAALAASISMSAFAAQAAEVELRLSHWVPATHPIQSLGIEPWAESIKQASNGRINITIFPAQQLGAAPDHYDMARDGIVDISYTNPGYQAGRFPIYSIAEIPFQATNAKEGAKALHEWYDPIAETEMSDVMFCLINPHDPGTIHSKTPINVPADVRGKNIRPAHATMARFVSQLGGASVQVPAPEAREAIAKGTADAMTFPWNSIYIFGIDSEVKYHLDMPFYLSAQMLLFNKDTYNGLAPEDKAVIDDHCTPEWSQKFSTGWADNEYSGRQKMIDSGEHTLYEPTAEEVQLWRDAAQPLLDSWKADVTKVGADPEKIYADFIAALERNNSRY</sequence>
<dbReference type="Proteomes" id="UP000278398">
    <property type="component" value="Unassembled WGS sequence"/>
</dbReference>
<evidence type="ECO:0000313" key="4">
    <source>
        <dbReference type="Proteomes" id="UP000278398"/>
    </source>
</evidence>
<dbReference type="InterPro" id="IPR018389">
    <property type="entry name" value="DctP_fam"/>
</dbReference>
<keyword evidence="4" id="KW-1185">Reference proteome</keyword>
<dbReference type="AlphaFoldDB" id="A0A429YVS5"/>
<dbReference type="OrthoDB" id="7822595at2"/>
<dbReference type="PANTHER" id="PTHR33376">
    <property type="match status" value="1"/>
</dbReference>
<keyword evidence="1 2" id="KW-0732">Signal</keyword>